<dbReference type="AlphaFoldDB" id="Q4RUT2"/>
<dbReference type="KEGG" id="tng:GSTEN00028653G001"/>
<proteinExistence type="predicted"/>
<accession>Q4RUT2</accession>
<gene>
    <name evidence="2" type="ORF">GSTENG00028653001</name>
</gene>
<comment type="caution">
    <text evidence="2">The sequence shown here is derived from an EMBL/GenBank/DDBJ whole genome shotgun (WGS) entry which is preliminary data.</text>
</comment>
<name>Q4RUT2_TETNG</name>
<organism evidence="2">
    <name type="scientific">Tetraodon nigroviridis</name>
    <name type="common">Spotted green pufferfish</name>
    <name type="synonym">Chelonodon nigroviridis</name>
    <dbReference type="NCBI Taxonomy" id="99883"/>
    <lineage>
        <taxon>Eukaryota</taxon>
        <taxon>Metazoa</taxon>
        <taxon>Chordata</taxon>
        <taxon>Craniata</taxon>
        <taxon>Vertebrata</taxon>
        <taxon>Euteleostomi</taxon>
        <taxon>Actinopterygii</taxon>
        <taxon>Neopterygii</taxon>
        <taxon>Teleostei</taxon>
        <taxon>Neoteleostei</taxon>
        <taxon>Acanthomorphata</taxon>
        <taxon>Eupercaria</taxon>
        <taxon>Tetraodontiformes</taxon>
        <taxon>Tetradontoidea</taxon>
        <taxon>Tetraodontidae</taxon>
        <taxon>Tetraodon</taxon>
    </lineage>
</organism>
<evidence type="ECO:0000313" key="2">
    <source>
        <dbReference type="EMBL" id="CAG07850.1"/>
    </source>
</evidence>
<dbReference type="EMBL" id="CAAE01014993">
    <property type="protein sequence ID" value="CAG07850.1"/>
    <property type="molecule type" value="Genomic_DNA"/>
</dbReference>
<feature type="region of interest" description="Disordered" evidence="1">
    <location>
        <begin position="1"/>
        <end position="33"/>
    </location>
</feature>
<sequence>MGNKEIAQPESQKEEPLTSERTGGASGKGFEQRVQKPSWLIKLEKTEEEKTAWTKQCPWKVMNASKVNIVEGHGRSFYYAPSGGTD</sequence>
<evidence type="ECO:0000256" key="1">
    <source>
        <dbReference type="SAM" id="MobiDB-lite"/>
    </source>
</evidence>
<reference evidence="2" key="1">
    <citation type="journal article" date="2004" name="Nature">
        <title>Genome duplication in the teleost fish Tetraodon nigroviridis reveals the early vertebrate proto-karyotype.</title>
        <authorList>
            <person name="Jaillon O."/>
            <person name="Aury J.-M."/>
            <person name="Brunet F."/>
            <person name="Petit J.-L."/>
            <person name="Stange-Thomann N."/>
            <person name="Mauceli E."/>
            <person name="Bouneau L."/>
            <person name="Fischer C."/>
            <person name="Ozouf-Costaz C."/>
            <person name="Bernot A."/>
            <person name="Nicaud S."/>
            <person name="Jaffe D."/>
            <person name="Fisher S."/>
            <person name="Lutfalla G."/>
            <person name="Dossat C."/>
            <person name="Segurens B."/>
            <person name="Dasilva C."/>
            <person name="Salanoubat M."/>
            <person name="Levy M."/>
            <person name="Boudet N."/>
            <person name="Castellano S."/>
            <person name="Anthouard V."/>
            <person name="Jubin C."/>
            <person name="Castelli V."/>
            <person name="Katinka M."/>
            <person name="Vacherie B."/>
            <person name="Biemont C."/>
            <person name="Skalli Z."/>
            <person name="Cattolico L."/>
            <person name="Poulain J."/>
            <person name="De Berardinis V."/>
            <person name="Cruaud C."/>
            <person name="Duprat S."/>
            <person name="Brottier P."/>
            <person name="Coutanceau J.-P."/>
            <person name="Gouzy J."/>
            <person name="Parra G."/>
            <person name="Lardier G."/>
            <person name="Chapple C."/>
            <person name="McKernan K.J."/>
            <person name="McEwan P."/>
            <person name="Bosak S."/>
            <person name="Kellis M."/>
            <person name="Volff J.-N."/>
            <person name="Guigo R."/>
            <person name="Zody M.C."/>
            <person name="Mesirov J."/>
            <person name="Lindblad-Toh K."/>
            <person name="Birren B."/>
            <person name="Nusbaum C."/>
            <person name="Kahn D."/>
            <person name="Robinson-Rechavi M."/>
            <person name="Laudet V."/>
            <person name="Schachter V."/>
            <person name="Quetier F."/>
            <person name="Saurin W."/>
            <person name="Scarpelli C."/>
            <person name="Wincker P."/>
            <person name="Lander E.S."/>
            <person name="Weissenbach J."/>
            <person name="Roest Crollius H."/>
        </authorList>
    </citation>
    <scope>NUCLEOTIDE SEQUENCE [LARGE SCALE GENOMIC DNA]</scope>
</reference>
<reference evidence="2" key="2">
    <citation type="submission" date="2004-02" db="EMBL/GenBank/DDBJ databases">
        <authorList>
            <consortium name="Genoscope"/>
            <consortium name="Whitehead Institute Centre for Genome Research"/>
        </authorList>
    </citation>
    <scope>NUCLEOTIDE SEQUENCE</scope>
</reference>
<protein>
    <submittedName>
        <fullName evidence="2">(spotted green pufferfish) hypothetical protein</fullName>
    </submittedName>
</protein>